<feature type="transmembrane region" description="Helical" evidence="17">
    <location>
        <begin position="319"/>
        <end position="339"/>
    </location>
</feature>
<keyword evidence="7 17" id="KW-0679">Respiratory chain</keyword>
<keyword evidence="11 17" id="KW-1133">Transmembrane helix</keyword>
<comment type="similarity">
    <text evidence="3 17">Belongs to the complex I subunit 4 family.</text>
</comment>
<feature type="transmembrane region" description="Helical" evidence="17">
    <location>
        <begin position="256"/>
        <end position="274"/>
    </location>
</feature>
<evidence type="ECO:0000256" key="10">
    <source>
        <dbReference type="ARBA" id="ARBA00022982"/>
    </source>
</evidence>
<gene>
    <name evidence="19" type="primary">nad4</name>
</gene>
<keyword evidence="10 17" id="KW-0249">Electron transport</keyword>
<evidence type="ECO:0000256" key="12">
    <source>
        <dbReference type="ARBA" id="ARBA00023027"/>
    </source>
</evidence>
<feature type="transmembrane region" description="Helical" evidence="17">
    <location>
        <begin position="280"/>
        <end position="307"/>
    </location>
</feature>
<dbReference type="GO" id="GO:0031966">
    <property type="term" value="C:mitochondrial membrane"/>
    <property type="evidence" value="ECO:0007669"/>
    <property type="project" value="UniProtKB-SubCell"/>
</dbReference>
<keyword evidence="15 17" id="KW-0472">Membrane</keyword>
<feature type="domain" description="NADH:quinone oxidoreductase/Mrp antiporter transmembrane" evidence="18">
    <location>
        <begin position="93"/>
        <end position="371"/>
    </location>
</feature>
<dbReference type="GO" id="GO:0008137">
    <property type="term" value="F:NADH dehydrogenase (ubiquinone) activity"/>
    <property type="evidence" value="ECO:0007669"/>
    <property type="project" value="UniProtKB-UniRule"/>
</dbReference>
<keyword evidence="14 17" id="KW-0496">Mitochondrion</keyword>
<feature type="transmembrane region" description="Helical" evidence="17">
    <location>
        <begin position="73"/>
        <end position="93"/>
    </location>
</feature>
<feature type="transmembrane region" description="Helical" evidence="17">
    <location>
        <begin position="20"/>
        <end position="39"/>
    </location>
</feature>
<dbReference type="PRINTS" id="PR01437">
    <property type="entry name" value="NUOXDRDTASE4"/>
</dbReference>
<evidence type="ECO:0000256" key="14">
    <source>
        <dbReference type="ARBA" id="ARBA00023128"/>
    </source>
</evidence>
<keyword evidence="6 17" id="KW-0813">Transport</keyword>
<evidence type="ECO:0000256" key="7">
    <source>
        <dbReference type="ARBA" id="ARBA00022660"/>
    </source>
</evidence>
<evidence type="ECO:0000256" key="8">
    <source>
        <dbReference type="ARBA" id="ARBA00022692"/>
    </source>
</evidence>
<dbReference type="InterPro" id="IPR003918">
    <property type="entry name" value="NADH_UbQ_OxRdtase"/>
</dbReference>
<geneLocation type="mitochondrion" evidence="19"/>
<feature type="transmembrane region" description="Helical" evidence="17">
    <location>
        <begin position="403"/>
        <end position="421"/>
    </location>
</feature>
<evidence type="ECO:0000256" key="9">
    <source>
        <dbReference type="ARBA" id="ARBA00022967"/>
    </source>
</evidence>
<comment type="catalytic activity">
    <reaction evidence="16 17">
        <text>a ubiquinone + NADH + 5 H(+)(in) = a ubiquinol + NAD(+) + 4 H(+)(out)</text>
        <dbReference type="Rhea" id="RHEA:29091"/>
        <dbReference type="Rhea" id="RHEA-COMP:9565"/>
        <dbReference type="Rhea" id="RHEA-COMP:9566"/>
        <dbReference type="ChEBI" id="CHEBI:15378"/>
        <dbReference type="ChEBI" id="CHEBI:16389"/>
        <dbReference type="ChEBI" id="CHEBI:17976"/>
        <dbReference type="ChEBI" id="CHEBI:57540"/>
        <dbReference type="ChEBI" id="CHEBI:57945"/>
        <dbReference type="EC" id="7.1.1.2"/>
    </reaction>
</comment>
<evidence type="ECO:0000256" key="1">
    <source>
        <dbReference type="ARBA" id="ARBA00003257"/>
    </source>
</evidence>
<feature type="transmembrane region" description="Helical" evidence="17">
    <location>
        <begin position="45"/>
        <end position="66"/>
    </location>
</feature>
<dbReference type="AlphaFoldDB" id="A0A516IM91"/>
<dbReference type="EMBL" id="MN052921">
    <property type="protein sequence ID" value="QDP17886.1"/>
    <property type="molecule type" value="Genomic_DNA"/>
</dbReference>
<evidence type="ECO:0000256" key="13">
    <source>
        <dbReference type="ARBA" id="ARBA00023075"/>
    </source>
</evidence>
<feature type="transmembrane region" description="Helical" evidence="17">
    <location>
        <begin position="99"/>
        <end position="116"/>
    </location>
</feature>
<sequence>MTLLIMFVLLYKFNTLKINLIIVMFMMTILMTYFVNPPFMILNSWMFLDSTSMSLNLLTISIFLLISMASFKFFEISKLLTMITMTIFIVFLANDMLTFYISFELVLIPTFLLITMKSNQPERLQASLYLLMYTITASLPLLLMIIIFMKNLNMTFIMSTNKQYLLGPLFVLAFLVKMPMFFTHIWLPKAHVEAPMEGSMILAAILLKMGAYGLIRFMPFLMKSYLMMSPWLMSTSLIGGASASLTCTYQKDLKALIAYSSVSHMALVICSLFSMKSNCIMSAMLLLIGHGLTSSALFFMVTIAYQLHFTRNTMAFKGLINYIPNLTFWWFMFTTMNIAAPPSINFFSEISIINNSMMWNMSTLILLMAMIMLTATFSYMLYSSLNHASPSLKMLYQSPTTKHFLNMLIHLLPLLLLLSKMELLF</sequence>
<evidence type="ECO:0000313" key="19">
    <source>
        <dbReference type="EMBL" id="QDP17886.1"/>
    </source>
</evidence>
<evidence type="ECO:0000259" key="18">
    <source>
        <dbReference type="Pfam" id="PF00361"/>
    </source>
</evidence>
<evidence type="ECO:0000256" key="2">
    <source>
        <dbReference type="ARBA" id="ARBA00004225"/>
    </source>
</evidence>
<comment type="function">
    <text evidence="17">Core subunit of the mitochondrial membrane respiratory chain NADH dehydrogenase (Complex I) which catalyzes electron transfer from NADH through the respiratory chain, using ubiquinone as an electron acceptor. Essential for the catalytic activity and assembly of complex I.</text>
</comment>
<feature type="transmembrane region" description="Helical" evidence="17">
    <location>
        <begin position="169"/>
        <end position="187"/>
    </location>
</feature>
<evidence type="ECO:0000256" key="4">
    <source>
        <dbReference type="ARBA" id="ARBA00012944"/>
    </source>
</evidence>
<keyword evidence="9" id="KW-1278">Translocase</keyword>
<evidence type="ECO:0000256" key="6">
    <source>
        <dbReference type="ARBA" id="ARBA00022448"/>
    </source>
</evidence>
<name>A0A516IM91_9ARAC</name>
<evidence type="ECO:0000256" key="17">
    <source>
        <dbReference type="RuleBase" id="RU003297"/>
    </source>
</evidence>
<keyword evidence="8 17" id="KW-0812">Transmembrane</keyword>
<proteinExistence type="inferred from homology"/>
<keyword evidence="13 17" id="KW-0830">Ubiquinone</keyword>
<dbReference type="GO" id="GO:0003954">
    <property type="term" value="F:NADH dehydrogenase activity"/>
    <property type="evidence" value="ECO:0007669"/>
    <property type="project" value="TreeGrafter"/>
</dbReference>
<evidence type="ECO:0000256" key="15">
    <source>
        <dbReference type="ARBA" id="ARBA00023136"/>
    </source>
</evidence>
<keyword evidence="12 17" id="KW-0520">NAD</keyword>
<dbReference type="GO" id="GO:0015990">
    <property type="term" value="P:electron transport coupled proton transport"/>
    <property type="evidence" value="ECO:0007669"/>
    <property type="project" value="TreeGrafter"/>
</dbReference>
<evidence type="ECO:0000256" key="3">
    <source>
        <dbReference type="ARBA" id="ARBA00009025"/>
    </source>
</evidence>
<dbReference type="GO" id="GO:0048039">
    <property type="term" value="F:ubiquinone binding"/>
    <property type="evidence" value="ECO:0007669"/>
    <property type="project" value="TreeGrafter"/>
</dbReference>
<dbReference type="PANTHER" id="PTHR43507:SF20">
    <property type="entry name" value="NADH-UBIQUINONE OXIDOREDUCTASE CHAIN 4"/>
    <property type="match status" value="1"/>
</dbReference>
<dbReference type="GO" id="GO:0042773">
    <property type="term" value="P:ATP synthesis coupled electron transport"/>
    <property type="evidence" value="ECO:0007669"/>
    <property type="project" value="InterPro"/>
</dbReference>
<feature type="transmembrane region" description="Helical" evidence="17">
    <location>
        <begin position="199"/>
        <end position="219"/>
    </location>
</feature>
<comment type="subcellular location">
    <subcellularLocation>
        <location evidence="2 17">Mitochondrion membrane</location>
        <topology evidence="2 17">Multi-pass membrane protein</topology>
    </subcellularLocation>
</comment>
<feature type="transmembrane region" description="Helical" evidence="17">
    <location>
        <begin position="128"/>
        <end position="149"/>
    </location>
</feature>
<organism evidence="19">
    <name type="scientific">Parachtes teruelis</name>
    <dbReference type="NCBI Taxonomy" id="1110494"/>
    <lineage>
        <taxon>Eukaryota</taxon>
        <taxon>Metazoa</taxon>
        <taxon>Ecdysozoa</taxon>
        <taxon>Arthropoda</taxon>
        <taxon>Chelicerata</taxon>
        <taxon>Arachnida</taxon>
        <taxon>Araneae</taxon>
        <taxon>Araneomorphae</taxon>
        <taxon>Haplogynae</taxon>
        <taxon>Dysderoidea</taxon>
        <taxon>Dysderidae</taxon>
        <taxon>Parachtes</taxon>
    </lineage>
</organism>
<dbReference type="PANTHER" id="PTHR43507">
    <property type="entry name" value="NADH-UBIQUINONE OXIDOREDUCTASE CHAIN 4"/>
    <property type="match status" value="1"/>
</dbReference>
<comment type="function">
    <text evidence="1">Core subunit of the mitochondrial membrane respiratory chain NADH dehydrogenase (Complex I) that is believed to belong to the minimal assembly required for catalysis. Complex I functions in the transfer of electrons from NADH to the respiratory chain. The immediate electron acceptor for the enzyme is believed to be ubiquinone.</text>
</comment>
<reference evidence="19" key="1">
    <citation type="journal article" date="2019" name="BMC Genomics">
        <title>Arm-less mitochondrial tRNAs conserved for over 30 millions of years in spiders.</title>
        <authorList>
            <person name="Pons J."/>
            <person name="Bover P."/>
            <person name="Bidegaray-Batista L."/>
            <person name="Arnedo M."/>
        </authorList>
    </citation>
    <scope>NUCLEOTIDE SEQUENCE</scope>
    <source>
        <strain evidence="19">L103</strain>
    </source>
</reference>
<evidence type="ECO:0000256" key="16">
    <source>
        <dbReference type="ARBA" id="ARBA00049551"/>
    </source>
</evidence>
<accession>A0A516IM91</accession>
<dbReference type="EC" id="7.1.1.2" evidence="4 17"/>
<dbReference type="Pfam" id="PF00361">
    <property type="entry name" value="Proton_antipo_M"/>
    <property type="match status" value="1"/>
</dbReference>
<protein>
    <recommendedName>
        <fullName evidence="5 17">NADH-ubiquinone oxidoreductase chain 4</fullName>
        <ecNumber evidence="4 17">7.1.1.2</ecNumber>
    </recommendedName>
</protein>
<evidence type="ECO:0000256" key="5">
    <source>
        <dbReference type="ARBA" id="ARBA00021006"/>
    </source>
</evidence>
<evidence type="ECO:0000256" key="11">
    <source>
        <dbReference type="ARBA" id="ARBA00022989"/>
    </source>
</evidence>
<feature type="transmembrane region" description="Helical" evidence="17">
    <location>
        <begin position="359"/>
        <end position="382"/>
    </location>
</feature>
<dbReference type="InterPro" id="IPR001750">
    <property type="entry name" value="ND/Mrp_TM"/>
</dbReference>